<reference evidence="1 2" key="1">
    <citation type="journal article" date="2014" name="Nat. Commun.">
        <title>Multiple recent horizontal transfers of a large genomic region in cheese making fungi.</title>
        <authorList>
            <person name="Cheeseman K."/>
            <person name="Ropars J."/>
            <person name="Renault P."/>
            <person name="Dupont J."/>
            <person name="Gouzy J."/>
            <person name="Branca A."/>
            <person name="Abraham A.L."/>
            <person name="Ceppi M."/>
            <person name="Conseiller E."/>
            <person name="Debuchy R."/>
            <person name="Malagnac F."/>
            <person name="Goarin A."/>
            <person name="Silar P."/>
            <person name="Lacoste S."/>
            <person name="Sallet E."/>
            <person name="Bensimon A."/>
            <person name="Giraud T."/>
            <person name="Brygoo Y."/>
        </authorList>
    </citation>
    <scope>NUCLEOTIDE SEQUENCE [LARGE SCALE GENOMIC DNA]</scope>
    <source>
        <strain evidence="2">FM 013</strain>
    </source>
</reference>
<gene>
    <name evidence="1" type="ORF">PCAMFM013_S030g000039</name>
</gene>
<name>A0A0G4PQL2_PENC3</name>
<evidence type="ECO:0000313" key="1">
    <source>
        <dbReference type="EMBL" id="CRL28752.1"/>
    </source>
</evidence>
<evidence type="ECO:0000313" key="2">
    <source>
        <dbReference type="Proteomes" id="UP000053732"/>
    </source>
</evidence>
<keyword evidence="2" id="KW-1185">Reference proteome</keyword>
<organism evidence="1 2">
    <name type="scientific">Penicillium camemberti (strain FM 013)</name>
    <dbReference type="NCBI Taxonomy" id="1429867"/>
    <lineage>
        <taxon>Eukaryota</taxon>
        <taxon>Fungi</taxon>
        <taxon>Dikarya</taxon>
        <taxon>Ascomycota</taxon>
        <taxon>Pezizomycotina</taxon>
        <taxon>Eurotiomycetes</taxon>
        <taxon>Eurotiomycetidae</taxon>
        <taxon>Eurotiales</taxon>
        <taxon>Aspergillaceae</taxon>
        <taxon>Penicillium</taxon>
    </lineage>
</organism>
<dbReference type="Proteomes" id="UP000053732">
    <property type="component" value="Unassembled WGS sequence"/>
</dbReference>
<protein>
    <submittedName>
        <fullName evidence="1">Str. FM013</fullName>
    </submittedName>
</protein>
<dbReference type="AlphaFoldDB" id="A0A0G4PQL2"/>
<accession>A0A0G4PQL2</accession>
<dbReference type="EMBL" id="HG793163">
    <property type="protein sequence ID" value="CRL28752.1"/>
    <property type="molecule type" value="Genomic_DNA"/>
</dbReference>
<sequence>MRYSPLLCLQFLKDEDEHDASLLGLIINGAGNIAIYVDASTTIDALFLLIPDKYAHSWTSFALADPLYTDLLPVGIRLYGMAVPASTAAAASTSPCAHSILSACVSALLLLSSHCLPPVK</sequence>
<proteinExistence type="predicted"/>